<evidence type="ECO:0000313" key="2">
    <source>
        <dbReference type="EMBL" id="SHJ67034.1"/>
    </source>
</evidence>
<dbReference type="Proteomes" id="UP000189935">
    <property type="component" value="Chromosome I"/>
</dbReference>
<gene>
    <name evidence="2" type="ORF">SAMN05444159_1191</name>
    <name evidence="3" type="ORF">SAMN05444159_6816</name>
</gene>
<keyword evidence="1" id="KW-0812">Transmembrane</keyword>
<name>A0A1M6L7B3_9BRAD</name>
<dbReference type="AlphaFoldDB" id="A0A1M6L7B3"/>
<keyword evidence="1" id="KW-0472">Membrane</keyword>
<dbReference type="EMBL" id="LT670844">
    <property type="protein sequence ID" value="SHL78656.1"/>
    <property type="molecule type" value="Genomic_DNA"/>
</dbReference>
<organism evidence="2 4">
    <name type="scientific">Bradyrhizobium lablabi</name>
    <dbReference type="NCBI Taxonomy" id="722472"/>
    <lineage>
        <taxon>Bacteria</taxon>
        <taxon>Pseudomonadati</taxon>
        <taxon>Pseudomonadota</taxon>
        <taxon>Alphaproteobacteria</taxon>
        <taxon>Hyphomicrobiales</taxon>
        <taxon>Nitrobacteraceae</taxon>
        <taxon>Bradyrhizobium</taxon>
    </lineage>
</organism>
<feature type="transmembrane region" description="Helical" evidence="1">
    <location>
        <begin position="47"/>
        <end position="66"/>
    </location>
</feature>
<evidence type="ECO:0000313" key="3">
    <source>
        <dbReference type="EMBL" id="SHL78656.1"/>
    </source>
</evidence>
<evidence type="ECO:0000256" key="1">
    <source>
        <dbReference type="SAM" id="Phobius"/>
    </source>
</evidence>
<reference evidence="2 4" key="1">
    <citation type="submission" date="2016-11" db="EMBL/GenBank/DDBJ databases">
        <authorList>
            <person name="Jaros S."/>
            <person name="Januszkiewicz K."/>
            <person name="Wedrychowicz H."/>
        </authorList>
    </citation>
    <scope>NUCLEOTIDE SEQUENCE [LARGE SCALE GENOMIC DNA]</scope>
    <source>
        <strain evidence="2 4">GAS499</strain>
    </source>
</reference>
<protein>
    <submittedName>
        <fullName evidence="2">Uncharacterized protein</fullName>
    </submittedName>
</protein>
<dbReference type="EMBL" id="LT670844">
    <property type="protein sequence ID" value="SHJ67034.1"/>
    <property type="molecule type" value="Genomic_DNA"/>
</dbReference>
<keyword evidence="1" id="KW-1133">Transmembrane helix</keyword>
<sequence>MIVCVPNRLMIFLFQTVFSATEAAKLFTSHRASVLQQSSARAVIAPSAMVIELSLLYLSFYITFMLQGRSSNDLSHSSILAGNRFIDSLPSLRSFLALGEPSGRHSGHKLK</sequence>
<evidence type="ECO:0000313" key="4">
    <source>
        <dbReference type="Proteomes" id="UP000189935"/>
    </source>
</evidence>
<proteinExistence type="predicted"/>
<dbReference type="RefSeq" id="WP_154071145.1">
    <property type="nucleotide sequence ID" value="NZ_LT670844.1"/>
</dbReference>
<accession>A0A1M6L7B3</accession>